<evidence type="ECO:0000256" key="4">
    <source>
        <dbReference type="ARBA" id="ARBA00022692"/>
    </source>
</evidence>
<reference evidence="12" key="1">
    <citation type="submission" date="2022-10" db="EMBL/GenBank/DDBJ databases">
        <title>Tapping the CABI collections for fungal endophytes: first genome assemblies for Collariella, Neodidymelliopsis, Ascochyta clinopodiicola, Didymella pomorum, Didymosphaeria variabile, Neocosmospora piperis and Neocucurbitaria cava.</title>
        <authorList>
            <person name="Hill R."/>
        </authorList>
    </citation>
    <scope>NUCLEOTIDE SEQUENCE</scope>
    <source>
        <strain evidence="12">IMI 355082</strain>
    </source>
</reference>
<dbReference type="SUPFAM" id="SSF90123">
    <property type="entry name" value="ABC transporter transmembrane region"/>
    <property type="match status" value="1"/>
</dbReference>
<feature type="transmembrane region" description="Helical" evidence="9">
    <location>
        <begin position="232"/>
        <end position="251"/>
    </location>
</feature>
<gene>
    <name evidence="12" type="ORF">N0V93_003098</name>
</gene>
<feature type="domain" description="ABC transporter" evidence="10">
    <location>
        <begin position="419"/>
        <end position="653"/>
    </location>
</feature>
<evidence type="ECO:0000256" key="5">
    <source>
        <dbReference type="ARBA" id="ARBA00022741"/>
    </source>
</evidence>
<accession>A0A9W9CZK1</accession>
<dbReference type="PROSITE" id="PS50929">
    <property type="entry name" value="ABC_TM1F"/>
    <property type="match status" value="1"/>
</dbReference>
<evidence type="ECO:0000313" key="13">
    <source>
        <dbReference type="Proteomes" id="UP001140453"/>
    </source>
</evidence>
<name>A0A9W9CZK1_9PEZI</name>
<feature type="transmembrane region" description="Helical" evidence="9">
    <location>
        <begin position="31"/>
        <end position="56"/>
    </location>
</feature>
<dbReference type="PROSITE" id="PS50893">
    <property type="entry name" value="ABC_TRANSPORTER_2"/>
    <property type="match status" value="1"/>
</dbReference>
<dbReference type="Gene3D" id="3.40.50.300">
    <property type="entry name" value="P-loop containing nucleotide triphosphate hydrolases"/>
    <property type="match status" value="1"/>
</dbReference>
<organism evidence="12 13">
    <name type="scientific">Gnomoniopsis smithogilvyi</name>
    <dbReference type="NCBI Taxonomy" id="1191159"/>
    <lineage>
        <taxon>Eukaryota</taxon>
        <taxon>Fungi</taxon>
        <taxon>Dikarya</taxon>
        <taxon>Ascomycota</taxon>
        <taxon>Pezizomycotina</taxon>
        <taxon>Sordariomycetes</taxon>
        <taxon>Sordariomycetidae</taxon>
        <taxon>Diaporthales</taxon>
        <taxon>Gnomoniaceae</taxon>
        <taxon>Gnomoniopsis</taxon>
    </lineage>
</organism>
<feature type="transmembrane region" description="Helical" evidence="9">
    <location>
        <begin position="96"/>
        <end position="117"/>
    </location>
</feature>
<keyword evidence="2" id="KW-0813">Transport</keyword>
<dbReference type="GO" id="GO:0016887">
    <property type="term" value="F:ATP hydrolysis activity"/>
    <property type="evidence" value="ECO:0007669"/>
    <property type="project" value="InterPro"/>
</dbReference>
<dbReference type="Proteomes" id="UP001140453">
    <property type="component" value="Unassembled WGS sequence"/>
</dbReference>
<comment type="subcellular location">
    <subcellularLocation>
        <location evidence="1">Cell membrane</location>
        <topology evidence="1">Multi-pass membrane protein</topology>
    </subcellularLocation>
</comment>
<dbReference type="PANTHER" id="PTHR24221:SF651">
    <property type="entry name" value="HEAVY METAL TOLERANCE PROTEIN"/>
    <property type="match status" value="1"/>
</dbReference>
<evidence type="ECO:0000256" key="1">
    <source>
        <dbReference type="ARBA" id="ARBA00004651"/>
    </source>
</evidence>
<evidence type="ECO:0000313" key="12">
    <source>
        <dbReference type="EMBL" id="KAJ4393882.1"/>
    </source>
</evidence>
<evidence type="ECO:0000256" key="3">
    <source>
        <dbReference type="ARBA" id="ARBA00022475"/>
    </source>
</evidence>
<keyword evidence="4 9" id="KW-0812">Transmembrane</keyword>
<evidence type="ECO:0000256" key="8">
    <source>
        <dbReference type="ARBA" id="ARBA00023136"/>
    </source>
</evidence>
<dbReference type="InterPro" id="IPR017871">
    <property type="entry name" value="ABC_transporter-like_CS"/>
</dbReference>
<keyword evidence="3" id="KW-1003">Cell membrane</keyword>
<dbReference type="InterPro" id="IPR011527">
    <property type="entry name" value="ABC1_TM_dom"/>
</dbReference>
<dbReference type="FunFam" id="3.40.50.300:FF:000221">
    <property type="entry name" value="Multidrug ABC transporter ATP-binding protein"/>
    <property type="match status" value="1"/>
</dbReference>
<dbReference type="GO" id="GO:0005886">
    <property type="term" value="C:plasma membrane"/>
    <property type="evidence" value="ECO:0007669"/>
    <property type="project" value="UniProtKB-SubCell"/>
</dbReference>
<evidence type="ECO:0000256" key="7">
    <source>
        <dbReference type="ARBA" id="ARBA00022989"/>
    </source>
</evidence>
<keyword evidence="6" id="KW-0067">ATP-binding</keyword>
<dbReference type="AlphaFoldDB" id="A0A9W9CZK1"/>
<dbReference type="Gene3D" id="1.20.1560.10">
    <property type="entry name" value="ABC transporter type 1, transmembrane domain"/>
    <property type="match status" value="1"/>
</dbReference>
<dbReference type="GO" id="GO:0005524">
    <property type="term" value="F:ATP binding"/>
    <property type="evidence" value="ECO:0007669"/>
    <property type="project" value="UniProtKB-KW"/>
</dbReference>
<dbReference type="InterPro" id="IPR027417">
    <property type="entry name" value="P-loop_NTPase"/>
</dbReference>
<dbReference type="InterPro" id="IPR003593">
    <property type="entry name" value="AAA+_ATPase"/>
</dbReference>
<evidence type="ECO:0000256" key="9">
    <source>
        <dbReference type="SAM" id="Phobius"/>
    </source>
</evidence>
<dbReference type="Pfam" id="PF00005">
    <property type="entry name" value="ABC_tran"/>
    <property type="match status" value="1"/>
</dbReference>
<evidence type="ECO:0000256" key="6">
    <source>
        <dbReference type="ARBA" id="ARBA00022840"/>
    </source>
</evidence>
<dbReference type="PANTHER" id="PTHR24221">
    <property type="entry name" value="ATP-BINDING CASSETTE SUB-FAMILY B"/>
    <property type="match status" value="1"/>
</dbReference>
<keyword evidence="7 9" id="KW-1133">Transmembrane helix</keyword>
<feature type="domain" description="ABC transmembrane type-1" evidence="11">
    <location>
        <begin position="97"/>
        <end position="309"/>
    </location>
</feature>
<dbReference type="InterPro" id="IPR039421">
    <property type="entry name" value="Type_1_exporter"/>
</dbReference>
<dbReference type="InterPro" id="IPR036640">
    <property type="entry name" value="ABC1_TM_sf"/>
</dbReference>
<dbReference type="PROSITE" id="PS00211">
    <property type="entry name" value="ABC_TRANSPORTER_1"/>
    <property type="match status" value="1"/>
</dbReference>
<dbReference type="InterPro" id="IPR003439">
    <property type="entry name" value="ABC_transporter-like_ATP-bd"/>
</dbReference>
<keyword evidence="8 9" id="KW-0472">Membrane</keyword>
<dbReference type="SMART" id="SM00382">
    <property type="entry name" value="AAA"/>
    <property type="match status" value="1"/>
</dbReference>
<feature type="transmembrane region" description="Helical" evidence="9">
    <location>
        <begin position="129"/>
        <end position="150"/>
    </location>
</feature>
<dbReference type="Pfam" id="PF00664">
    <property type="entry name" value="ABC_membrane"/>
    <property type="match status" value="1"/>
</dbReference>
<proteinExistence type="predicted"/>
<dbReference type="EMBL" id="JAPEVB010000002">
    <property type="protein sequence ID" value="KAJ4393882.1"/>
    <property type="molecule type" value="Genomic_DNA"/>
</dbReference>
<evidence type="ECO:0000259" key="10">
    <source>
        <dbReference type="PROSITE" id="PS50893"/>
    </source>
</evidence>
<dbReference type="SUPFAM" id="SSF52540">
    <property type="entry name" value="P-loop containing nucleoside triphosphate hydrolases"/>
    <property type="match status" value="1"/>
</dbReference>
<dbReference type="GO" id="GO:0140359">
    <property type="term" value="F:ABC-type transporter activity"/>
    <property type="evidence" value="ECO:0007669"/>
    <property type="project" value="InterPro"/>
</dbReference>
<evidence type="ECO:0000259" key="11">
    <source>
        <dbReference type="PROSITE" id="PS50929"/>
    </source>
</evidence>
<comment type="caution">
    <text evidence="12">The sequence shown here is derived from an EMBL/GenBank/DDBJ whole genome shotgun (WGS) entry which is preliminary data.</text>
</comment>
<protein>
    <submittedName>
        <fullName evidence="12">Uncharacterized protein</fullName>
    </submittedName>
</protein>
<dbReference type="GO" id="GO:0005774">
    <property type="term" value="C:vacuolar membrane"/>
    <property type="evidence" value="ECO:0007669"/>
    <property type="project" value="TreeGrafter"/>
</dbReference>
<sequence>MDFIIDSSVLRNSTSSLWEQGYKQGRDLWPWLYTTFSLVLPGLLSIPLLYILSYLASLRKDSTLARSRRNLANFRKLAPFVLPIDDAARRSYRIDLAVVCLCTLFMRITTVLTPLLLRRIVDKLANPTTALPVADIVVFVLLRQVVNGAIHSLFWTKLVRVEADIANRLICELFDRAMALSADYHDASQPADLYNTITEGGNRFARFAMNIAFDKTTAIVDVVIGIFTFQRIFGSHLALTVAAIACVYIWASTSLIAQQTSPFATALKLRRQRDELGSDVLRHWHTVAAFNNISHEQSRYREATMSLREFRGKMFVEDQLETLQRNGVMTMGLMVLALQASADIKMAEGATTGRGVGDFVMLLQYWANLSYPIQNVVNWVSWFDEFFVESDKMIEILEAVPTVRDRKGAAEFKLKQGEIEFDKVGFSYDGKRQAVRDISFKVPGGTTVAIVGETGGGKSTLLRLLCRSYDVTTGSIRVDGQDLRDVCLGSLMKHVSIVPQIISVFNGTMEENLRYGKFTATREEYEAACEAAAFHKKISSFAKGYQEMVGEKGTKLSGGELQRLAIARALLRNSKIVLFDEAMSSLDSETEWKIQERLREFCANKTVVIIAHRLATIARADLILAVKDGVIVEAGRQQDLLEKKGYYYSLWDKQKLQ</sequence>
<keyword evidence="13" id="KW-1185">Reference proteome</keyword>
<dbReference type="OrthoDB" id="6500128at2759"/>
<evidence type="ECO:0000256" key="2">
    <source>
        <dbReference type="ARBA" id="ARBA00022448"/>
    </source>
</evidence>
<keyword evidence="5" id="KW-0547">Nucleotide-binding</keyword>